<dbReference type="InterPro" id="IPR025714">
    <property type="entry name" value="Methyltranfer_dom"/>
</dbReference>
<dbReference type="EMBL" id="AP018164">
    <property type="protein sequence ID" value="BAX90320.1"/>
    <property type="molecule type" value="Genomic_DNA"/>
</dbReference>
<dbReference type="InterPro" id="IPR050508">
    <property type="entry name" value="Methyltransf_Superfamily"/>
</dbReference>
<name>A0A1Z4EBI8_9MYCO</name>
<dbReference type="OrthoDB" id="4571118at2"/>
<evidence type="ECO:0000256" key="1">
    <source>
        <dbReference type="ARBA" id="ARBA00022603"/>
    </source>
</evidence>
<dbReference type="PANTHER" id="PTHR42912">
    <property type="entry name" value="METHYLTRANSFERASE"/>
    <property type="match status" value="1"/>
</dbReference>
<keyword evidence="3" id="KW-0808">Transferase</keyword>
<organism evidence="3 4">
    <name type="scientific">Mycobacterium shigaense</name>
    <dbReference type="NCBI Taxonomy" id="722731"/>
    <lineage>
        <taxon>Bacteria</taxon>
        <taxon>Bacillati</taxon>
        <taxon>Actinomycetota</taxon>
        <taxon>Actinomycetes</taxon>
        <taxon>Mycobacteriales</taxon>
        <taxon>Mycobacteriaceae</taxon>
        <taxon>Mycobacterium</taxon>
        <taxon>Mycobacterium simiae complex</taxon>
    </lineage>
</organism>
<dbReference type="Proteomes" id="UP000217736">
    <property type="component" value="Chromosome"/>
</dbReference>
<keyword evidence="4" id="KW-1185">Reference proteome</keyword>
<dbReference type="AlphaFoldDB" id="A0A1Z4EBI8"/>
<dbReference type="PANTHER" id="PTHR42912:SF93">
    <property type="entry name" value="N6-ADENOSINE-METHYLTRANSFERASE TMT1A"/>
    <property type="match status" value="1"/>
</dbReference>
<protein>
    <submittedName>
        <fullName evidence="3">Putative menaquinone biosynthesis methyltransferase</fullName>
    </submittedName>
</protein>
<dbReference type="SUPFAM" id="SSF53335">
    <property type="entry name" value="S-adenosyl-L-methionine-dependent methyltransferases"/>
    <property type="match status" value="1"/>
</dbReference>
<dbReference type="InterPro" id="IPR029063">
    <property type="entry name" value="SAM-dependent_MTases_sf"/>
</dbReference>
<dbReference type="GO" id="GO:0008168">
    <property type="term" value="F:methyltransferase activity"/>
    <property type="evidence" value="ECO:0007669"/>
    <property type="project" value="UniProtKB-KW"/>
</dbReference>
<evidence type="ECO:0000313" key="4">
    <source>
        <dbReference type="Proteomes" id="UP000217736"/>
    </source>
</evidence>
<sequence>MPTTWVDALLHKAREKGASPYPHQAAFFLNNPVRRAFSKPGRIVDEIGLNGSERVLEVGPGPGFYSVEIARRLIYGRLDLFDLQPEMLQKARRELEHAGFHDVGFTAGQAAEGFPFPDHAFDTAFLAAVIGEVPDQQACIRSLARVLKPGGQLVFAEAFPDPDRLSVQRLRELAEPEGFEFVDATGNRWRDFVRFRNGNAA</sequence>
<feature type="domain" description="Methyltransferase" evidence="2">
    <location>
        <begin position="52"/>
        <end position="157"/>
    </location>
</feature>
<evidence type="ECO:0000259" key="2">
    <source>
        <dbReference type="Pfam" id="PF13847"/>
    </source>
</evidence>
<reference evidence="4" key="1">
    <citation type="submission" date="2017-06" db="EMBL/GenBank/DDBJ databases">
        <title>Complete Genome Sequence of Mycobacterium shigaense.</title>
        <authorList>
            <person name="Fukano H."/>
            <person name="Yoshida M."/>
            <person name="Kazumi Y."/>
            <person name="Ogura Y."/>
            <person name="Mitarai S."/>
            <person name="Hayashi T."/>
            <person name="Hoshino Y."/>
        </authorList>
    </citation>
    <scope>NUCLEOTIDE SEQUENCE [LARGE SCALE GENOMIC DNA]</scope>
    <source>
        <strain evidence="4">UN-152</strain>
    </source>
</reference>
<keyword evidence="1 3" id="KW-0489">Methyltransferase</keyword>
<dbReference type="Gene3D" id="3.40.50.150">
    <property type="entry name" value="Vaccinia Virus protein VP39"/>
    <property type="match status" value="1"/>
</dbReference>
<evidence type="ECO:0000313" key="3">
    <source>
        <dbReference type="EMBL" id="BAX90320.1"/>
    </source>
</evidence>
<gene>
    <name evidence="3" type="ORF">MSG_00154</name>
</gene>
<proteinExistence type="predicted"/>
<dbReference type="GO" id="GO:0032259">
    <property type="term" value="P:methylation"/>
    <property type="evidence" value="ECO:0007669"/>
    <property type="project" value="UniProtKB-KW"/>
</dbReference>
<dbReference type="CDD" id="cd02440">
    <property type="entry name" value="AdoMet_MTases"/>
    <property type="match status" value="1"/>
</dbReference>
<accession>A0A1Z4EBI8</accession>
<dbReference type="Pfam" id="PF13847">
    <property type="entry name" value="Methyltransf_31"/>
    <property type="match status" value="1"/>
</dbReference>
<dbReference type="KEGG" id="mshg:MSG_00154"/>